<dbReference type="SUPFAM" id="SSF53756">
    <property type="entry name" value="UDP-Glycosyltransferase/glycogen phosphorylase"/>
    <property type="match status" value="1"/>
</dbReference>
<dbReference type="InterPro" id="IPR028098">
    <property type="entry name" value="Glyco_trans_4-like_N"/>
</dbReference>
<dbReference type="GO" id="GO:0016757">
    <property type="term" value="F:glycosyltransferase activity"/>
    <property type="evidence" value="ECO:0007669"/>
    <property type="project" value="InterPro"/>
</dbReference>
<dbReference type="PANTHER" id="PTHR12526">
    <property type="entry name" value="GLYCOSYLTRANSFERASE"/>
    <property type="match status" value="1"/>
</dbReference>
<dbReference type="AlphaFoldDB" id="A0A1M5J6N8"/>
<name>A0A1M5J6N8_9FLAO</name>
<dbReference type="CDD" id="cd03794">
    <property type="entry name" value="GT4_WbuB-like"/>
    <property type="match status" value="1"/>
</dbReference>
<keyword evidence="4" id="KW-1185">Reference proteome</keyword>
<dbReference type="Pfam" id="PF00534">
    <property type="entry name" value="Glycos_transf_1"/>
    <property type="match status" value="1"/>
</dbReference>
<dbReference type="STRING" id="570519.SAMN04488116_1164"/>
<dbReference type="RefSeq" id="WP_073176983.1">
    <property type="nucleotide sequence ID" value="NZ_FQWL01000001.1"/>
</dbReference>
<proteinExistence type="predicted"/>
<feature type="domain" description="Glycosyltransferase subfamily 4-like N-terminal" evidence="2">
    <location>
        <begin position="21"/>
        <end position="194"/>
    </location>
</feature>
<dbReference type="OrthoDB" id="9811902at2"/>
<dbReference type="PANTHER" id="PTHR12526:SF609">
    <property type="entry name" value="LIPOPOLYSACCHARIDE BIOSYNTHESIS PROTEIN"/>
    <property type="match status" value="1"/>
</dbReference>
<dbReference type="Pfam" id="PF13439">
    <property type="entry name" value="Glyco_transf_4"/>
    <property type="match status" value="1"/>
</dbReference>
<evidence type="ECO:0000259" key="2">
    <source>
        <dbReference type="Pfam" id="PF13439"/>
    </source>
</evidence>
<evidence type="ECO:0000259" key="1">
    <source>
        <dbReference type="Pfam" id="PF00534"/>
    </source>
</evidence>
<dbReference type="Gene3D" id="3.40.50.2000">
    <property type="entry name" value="Glycogen Phosphorylase B"/>
    <property type="match status" value="2"/>
</dbReference>
<reference evidence="4" key="1">
    <citation type="submission" date="2016-11" db="EMBL/GenBank/DDBJ databases">
        <authorList>
            <person name="Varghese N."/>
            <person name="Submissions S."/>
        </authorList>
    </citation>
    <scope>NUCLEOTIDE SEQUENCE [LARGE SCALE GENOMIC DNA]</scope>
    <source>
        <strain evidence="4">DSM 22638</strain>
    </source>
</reference>
<gene>
    <name evidence="3" type="ORF">SAMN04488116_1164</name>
</gene>
<dbReference type="EMBL" id="FQWL01000001">
    <property type="protein sequence ID" value="SHG36257.1"/>
    <property type="molecule type" value="Genomic_DNA"/>
</dbReference>
<organism evidence="3 4">
    <name type="scientific">Flagellimonas flava</name>
    <dbReference type="NCBI Taxonomy" id="570519"/>
    <lineage>
        <taxon>Bacteria</taxon>
        <taxon>Pseudomonadati</taxon>
        <taxon>Bacteroidota</taxon>
        <taxon>Flavobacteriia</taxon>
        <taxon>Flavobacteriales</taxon>
        <taxon>Flavobacteriaceae</taxon>
        <taxon>Flagellimonas</taxon>
    </lineage>
</organism>
<feature type="domain" description="Glycosyl transferase family 1" evidence="1">
    <location>
        <begin position="212"/>
        <end position="378"/>
    </location>
</feature>
<evidence type="ECO:0000313" key="3">
    <source>
        <dbReference type="EMBL" id="SHG36257.1"/>
    </source>
</evidence>
<keyword evidence="3" id="KW-0808">Transferase</keyword>
<accession>A0A1M5J6N8</accession>
<protein>
    <submittedName>
        <fullName evidence="3">Glycosyl transferase 4-like domain-containing protein</fullName>
    </submittedName>
</protein>
<dbReference type="Proteomes" id="UP000184532">
    <property type="component" value="Unassembled WGS sequence"/>
</dbReference>
<sequence>MKVVFLALGFPHKKEPGNFYMTLMDRFHSEGHEVTIIAPAHKGTVPGLQQENNFRVLRVKTLPQFGVNFVKKGLANLLLPYQYKKALRALEEDSNFDLIFMPTPPITLYNLAYWLKKKSNGKIYLILRDIFPQNAVDLGIMKKNGPFYHFFRNQERKLYKISDAIGCMSPGNMEYVKKHNPEVDTSKLHLLPNWSDMLPLEMNKQEIFNIVQREAIKDKFVIIFGGNIGRPQKMENIIELAIACEDMDDVLFLIYGYGAEYKNLKAYTKQRGAKNVQFGKELPYNEFIKVLSLCQVGLISLSEDFTIPNIPSKSLSYYNAKIPILASIDLNTDFGNILEENRTGVWAKAGDVNALKEQLLVLYNDPDLRKEMGENGYEYMKSELSTDQAFRTVLNQIKHY</sequence>
<dbReference type="InterPro" id="IPR001296">
    <property type="entry name" value="Glyco_trans_1"/>
</dbReference>
<evidence type="ECO:0000313" key="4">
    <source>
        <dbReference type="Proteomes" id="UP000184532"/>
    </source>
</evidence>